<dbReference type="Proteomes" id="UP000018208">
    <property type="component" value="Unassembled WGS sequence"/>
</dbReference>
<keyword evidence="3" id="KW-0966">Cell projection</keyword>
<dbReference type="InterPro" id="IPR033290">
    <property type="entry name" value="CCDC39"/>
</dbReference>
<evidence type="ECO:0000313" key="4">
    <source>
        <dbReference type="EMBL" id="KAH0571685.1"/>
    </source>
</evidence>
<protein>
    <submittedName>
        <fullName evidence="3 4">Flagellar associated protein</fullName>
    </submittedName>
</protein>
<gene>
    <name evidence="3" type="ORF">SS50377_11648</name>
    <name evidence="4" type="ORF">SS50377_25875</name>
</gene>
<dbReference type="PANTHER" id="PTHR18962">
    <property type="entry name" value="COILED-COIL DOMAIN-CONTAINING PROTEIN 39"/>
    <property type="match status" value="1"/>
</dbReference>
<name>V6LVE9_9EUKA</name>
<keyword evidence="3" id="KW-0969">Cilium</keyword>
<dbReference type="SUPFAM" id="SSF57997">
    <property type="entry name" value="Tropomyosin"/>
    <property type="match status" value="1"/>
</dbReference>
<feature type="coiled-coil region" evidence="2">
    <location>
        <begin position="438"/>
        <end position="465"/>
    </location>
</feature>
<dbReference type="PANTHER" id="PTHR18962:SF0">
    <property type="entry name" value="COILED-COIL DOMAIN-CONTAINING PROTEIN 39"/>
    <property type="match status" value="1"/>
</dbReference>
<dbReference type="EMBL" id="KI545997">
    <property type="protein sequence ID" value="EST48208.1"/>
    <property type="molecule type" value="Genomic_DNA"/>
</dbReference>
<evidence type="ECO:0000256" key="2">
    <source>
        <dbReference type="SAM" id="Coils"/>
    </source>
</evidence>
<dbReference type="GO" id="GO:0003341">
    <property type="term" value="P:cilium movement"/>
    <property type="evidence" value="ECO:0007669"/>
    <property type="project" value="InterPro"/>
</dbReference>
<sequence>MEKLQPSSNKKDQPSIQKVLQDIWRPLEVDLPLFADDSNTALYDNLKTKSTKISTLLDTLIKLESYVITIENHQHDVTSELKNAQSLLDGRKRETDAEEHMIKLIERDIGRMKEKTKQFETRHIELEDRRQSQQTNLLKQHAKLAELGRENQWLLDEQQEWKLAQEQKADDSFALEKYKAIDDKQLQELLKQIKRQETIVNSLQNQLDNETQETQNAQLALNKSAFQFKKLQEDRELLTNNYQSALEQLEGIEKYSDNTQQLLQQRKFEVEDLKAQDRQLSAEIEGYNKESVNADHELEAIERECQLSQEQVNILLKNLANLEGEVLVVKGALNNTEKTITRQTTIRNELSNALNARKANLLEIIQRNDILSQVQDIMDNKNMDLNERTQATIQLVEDVKSDHAYNKRLLEAEQLKLQHAGKRLFDLKDQESTLKSNISSYQAGLKGLESRILNMENQLQQQRRHIYNADFQIQALTRKLSHVRGDISAEEQLVLKKNIDGLQYQLEKENQGIKLVKQQTGSVLAEIGRVKRQLTEVQTQKSRVLNQLNELVLSSQTQTISVQKTTEERQESLLLMDQLKITRERILQNLTEKTAISFGLENRSEQLQISSNLKIQQLYAARSILQNELRLLQNDLHTTKMELKSRKIATSKLEARCFVVSRRVAALAAQAQNSTEEVDPKTAQAEAIIGFGKRRADLFQQKEVFQQQRKKLESEVNGLAQALDALRSSNSNIRQLGRPASAAGGERLKAAKNELAGVESEVLYCITSNRKVIKEIDEIQRINEELKAQVDEIAERLNGDY</sequence>
<dbReference type="GO" id="GO:0036159">
    <property type="term" value="P:inner dynein arm assembly"/>
    <property type="evidence" value="ECO:0007669"/>
    <property type="project" value="InterPro"/>
</dbReference>
<feature type="coiled-coil region" evidence="2">
    <location>
        <begin position="769"/>
        <end position="796"/>
    </location>
</feature>
<keyword evidence="3" id="KW-0282">Flagellum</keyword>
<keyword evidence="1 2" id="KW-0175">Coiled coil</keyword>
<accession>V6LVE9</accession>
<dbReference type="GO" id="GO:0005930">
    <property type="term" value="C:axoneme"/>
    <property type="evidence" value="ECO:0007669"/>
    <property type="project" value="InterPro"/>
</dbReference>
<reference evidence="3 4" key="1">
    <citation type="journal article" date="2014" name="PLoS Genet.">
        <title>The Genome of Spironucleus salmonicida Highlights a Fish Pathogen Adapted to Fluctuating Environments.</title>
        <authorList>
            <person name="Xu F."/>
            <person name="Jerlstrom-Hultqvist J."/>
            <person name="Einarsson E."/>
            <person name="Astvaldsson A."/>
            <person name="Svard S.G."/>
            <person name="Andersson J.O."/>
        </authorList>
    </citation>
    <scope>NUCLEOTIDE SEQUENCE</scope>
    <source>
        <strain evidence="4">ATCC 50377</strain>
    </source>
</reference>
<dbReference type="VEuPathDB" id="GiardiaDB:SS50377_25875"/>
<dbReference type="GO" id="GO:0060285">
    <property type="term" value="P:cilium-dependent cell motility"/>
    <property type="evidence" value="ECO:0007669"/>
    <property type="project" value="TreeGrafter"/>
</dbReference>
<evidence type="ECO:0000256" key="1">
    <source>
        <dbReference type="ARBA" id="ARBA00023054"/>
    </source>
</evidence>
<dbReference type="OrthoDB" id="10259720at2759"/>
<dbReference type="AlphaFoldDB" id="V6LVE9"/>
<organism evidence="3">
    <name type="scientific">Spironucleus salmonicida</name>
    <dbReference type="NCBI Taxonomy" id="348837"/>
    <lineage>
        <taxon>Eukaryota</taxon>
        <taxon>Metamonada</taxon>
        <taxon>Diplomonadida</taxon>
        <taxon>Hexamitidae</taxon>
        <taxon>Hexamitinae</taxon>
        <taxon>Spironucleus</taxon>
    </lineage>
</organism>
<keyword evidence="5" id="KW-1185">Reference proteome</keyword>
<evidence type="ECO:0000313" key="5">
    <source>
        <dbReference type="Proteomes" id="UP000018208"/>
    </source>
</evidence>
<reference evidence="4" key="2">
    <citation type="submission" date="2020-12" db="EMBL/GenBank/DDBJ databases">
        <title>New Spironucleus salmonicida genome in near-complete chromosomes.</title>
        <authorList>
            <person name="Xu F."/>
            <person name="Kurt Z."/>
            <person name="Jimenez-Gonzalez A."/>
            <person name="Astvaldsson A."/>
            <person name="Andersson J.O."/>
            <person name="Svard S.G."/>
        </authorList>
    </citation>
    <scope>NUCLEOTIDE SEQUENCE</scope>
    <source>
        <strain evidence="4">ATCC 50377</strain>
    </source>
</reference>
<proteinExistence type="predicted"/>
<dbReference type="Pfam" id="PF24161">
    <property type="entry name" value="CCDC39"/>
    <property type="match status" value="1"/>
</dbReference>
<feature type="coiled-coil region" evidence="2">
    <location>
        <begin position="695"/>
        <end position="729"/>
    </location>
</feature>
<dbReference type="EMBL" id="AUWU02000006">
    <property type="protein sequence ID" value="KAH0571685.1"/>
    <property type="molecule type" value="Genomic_DNA"/>
</dbReference>
<evidence type="ECO:0000313" key="3">
    <source>
        <dbReference type="EMBL" id="EST48208.1"/>
    </source>
</evidence>
<feature type="coiled-coil region" evidence="2">
    <location>
        <begin position="615"/>
        <end position="642"/>
    </location>
</feature>
<feature type="coiled-coil region" evidence="2">
    <location>
        <begin position="186"/>
        <end position="325"/>
    </location>
</feature>